<dbReference type="GO" id="GO:0006537">
    <property type="term" value="P:glutamate biosynthetic process"/>
    <property type="evidence" value="ECO:0007669"/>
    <property type="project" value="UniProtKB-KW"/>
</dbReference>
<dbReference type="Gene3D" id="3.20.20.70">
    <property type="entry name" value="Aldolase class I"/>
    <property type="match status" value="2"/>
</dbReference>
<keyword evidence="13" id="KW-0003">3Fe-4S</keyword>
<evidence type="ECO:0000313" key="16">
    <source>
        <dbReference type="EMBL" id="OMH41388.1"/>
    </source>
</evidence>
<keyword evidence="7" id="KW-0479">Metal-binding</keyword>
<keyword evidence="9" id="KW-0560">Oxidoreductase</keyword>
<dbReference type="InterPro" id="IPR002489">
    <property type="entry name" value="Glu_synth_asu_C"/>
</dbReference>
<dbReference type="Proteomes" id="UP000187408">
    <property type="component" value="Unassembled WGS sequence"/>
</dbReference>
<accession>A0A1R1MNJ6</accession>
<comment type="cofactor">
    <cofactor evidence="2">
        <name>[3Fe-4S] cluster</name>
        <dbReference type="ChEBI" id="CHEBI:21137"/>
    </cofactor>
</comment>
<name>A0A1R1MNJ6_9BACT</name>
<keyword evidence="11" id="KW-0411">Iron-sulfur</keyword>
<evidence type="ECO:0000256" key="14">
    <source>
        <dbReference type="ARBA" id="ARBA00029440"/>
    </source>
</evidence>
<reference evidence="16 17" key="1">
    <citation type="submission" date="2016-10" db="EMBL/GenBank/DDBJ databases">
        <title>Genome sequence of a sulfur-reducing bacterium Desulfurobacterium indicum K6013.</title>
        <authorList>
            <person name="Cao J."/>
            <person name="Shao Z."/>
            <person name="Alain K."/>
            <person name="Jebbar M."/>
        </authorList>
    </citation>
    <scope>NUCLEOTIDE SEQUENCE [LARGE SCALE GENOMIC DNA]</scope>
    <source>
        <strain evidence="16 17">K6013</strain>
    </source>
</reference>
<evidence type="ECO:0000256" key="3">
    <source>
        <dbReference type="ARBA" id="ARBA00009716"/>
    </source>
</evidence>
<keyword evidence="10" id="KW-0408">Iron</keyword>
<dbReference type="InterPro" id="IPR002932">
    <property type="entry name" value="Glu_synthdom"/>
</dbReference>
<evidence type="ECO:0000256" key="10">
    <source>
        <dbReference type="ARBA" id="ARBA00023004"/>
    </source>
</evidence>
<comment type="pathway">
    <text evidence="14">Amino-acid biosynthesis.</text>
</comment>
<comment type="caution">
    <text evidence="16">The sequence shown here is derived from an EMBL/GenBank/DDBJ whole genome shotgun (WGS) entry which is preliminary data.</text>
</comment>
<dbReference type="PANTHER" id="PTHR11938:SF133">
    <property type="entry name" value="GLUTAMATE SYNTHASE (NADH)"/>
    <property type="match status" value="1"/>
</dbReference>
<evidence type="ECO:0000256" key="7">
    <source>
        <dbReference type="ARBA" id="ARBA00022723"/>
    </source>
</evidence>
<keyword evidence="5" id="KW-0285">Flavoprotein</keyword>
<dbReference type="SUPFAM" id="SSF69336">
    <property type="entry name" value="Alpha subunit of glutamate synthase, C-terminal domain"/>
    <property type="match status" value="1"/>
</dbReference>
<dbReference type="InterPro" id="IPR050711">
    <property type="entry name" value="ET-N_metabolism_enzyme"/>
</dbReference>
<dbReference type="InterPro" id="IPR036485">
    <property type="entry name" value="Glu_synth_asu_C_sf"/>
</dbReference>
<dbReference type="EMBL" id="MOEN01000001">
    <property type="protein sequence ID" value="OMH41388.1"/>
    <property type="molecule type" value="Genomic_DNA"/>
</dbReference>
<dbReference type="RefSeq" id="WP_076712139.1">
    <property type="nucleotide sequence ID" value="NZ_MOEN01000001.1"/>
</dbReference>
<evidence type="ECO:0000256" key="13">
    <source>
        <dbReference type="ARBA" id="ARBA00023291"/>
    </source>
</evidence>
<gene>
    <name evidence="16" type="ORF">BLW93_00445</name>
</gene>
<dbReference type="CDD" id="cd00713">
    <property type="entry name" value="GltS"/>
    <property type="match status" value="1"/>
</dbReference>
<evidence type="ECO:0000256" key="5">
    <source>
        <dbReference type="ARBA" id="ARBA00022630"/>
    </source>
</evidence>
<dbReference type="InterPro" id="IPR013785">
    <property type="entry name" value="Aldolase_TIM"/>
</dbReference>
<dbReference type="Gene3D" id="2.160.20.60">
    <property type="entry name" value="Glutamate synthase, alpha subunit, C-terminal domain"/>
    <property type="match status" value="1"/>
</dbReference>
<dbReference type="SUPFAM" id="SSF56235">
    <property type="entry name" value="N-terminal nucleophile aminohydrolases (Ntn hydrolases)"/>
    <property type="match status" value="1"/>
</dbReference>
<dbReference type="InterPro" id="IPR029055">
    <property type="entry name" value="Ntn_hydrolases_N"/>
</dbReference>
<evidence type="ECO:0000256" key="8">
    <source>
        <dbReference type="ARBA" id="ARBA00022962"/>
    </source>
</evidence>
<evidence type="ECO:0000313" key="17">
    <source>
        <dbReference type="Proteomes" id="UP000187408"/>
    </source>
</evidence>
<dbReference type="STRING" id="1914305.BLW93_00445"/>
<dbReference type="Pfam" id="PF01493">
    <property type="entry name" value="GXGXG"/>
    <property type="match status" value="1"/>
</dbReference>
<evidence type="ECO:0000256" key="12">
    <source>
        <dbReference type="ARBA" id="ARBA00023164"/>
    </source>
</evidence>
<dbReference type="InterPro" id="IPR006982">
    <property type="entry name" value="Glu_synth_centr_N"/>
</dbReference>
<dbReference type="OrthoDB" id="9758182at2"/>
<evidence type="ECO:0000256" key="11">
    <source>
        <dbReference type="ARBA" id="ARBA00023014"/>
    </source>
</evidence>
<dbReference type="NCBIfam" id="NF008730">
    <property type="entry name" value="PRK11750.1"/>
    <property type="match status" value="1"/>
</dbReference>
<keyword evidence="8" id="KW-0315">Glutamine amidotransferase</keyword>
<feature type="domain" description="Glutamine amidotransferase type-2" evidence="15">
    <location>
        <begin position="7"/>
        <end position="389"/>
    </location>
</feature>
<keyword evidence="4" id="KW-0028">Amino-acid biosynthesis</keyword>
<dbReference type="Pfam" id="PF01645">
    <property type="entry name" value="Glu_synthase"/>
    <property type="match status" value="1"/>
</dbReference>
<dbReference type="GO" id="GO:0046872">
    <property type="term" value="F:metal ion binding"/>
    <property type="evidence" value="ECO:0007669"/>
    <property type="project" value="UniProtKB-KW"/>
</dbReference>
<dbReference type="Pfam" id="PF00310">
    <property type="entry name" value="GATase_2"/>
    <property type="match status" value="1"/>
</dbReference>
<evidence type="ECO:0000259" key="15">
    <source>
        <dbReference type="PROSITE" id="PS51278"/>
    </source>
</evidence>
<keyword evidence="12" id="KW-0314">Glutamate biosynthesis</keyword>
<sequence length="1442" mass="160137">MKHKDSCGVGFIANINGEKSHEILKNALKAVSNLTHRGAVLSDGRTGDGSGVLFQLPEEFFKKEAKKIGKDFQDNDIAVGTIFLDRKTADGSIKKLETLLKEEKVDFALREVPIKVEECGEIARKAMPLIVQIIIPFLGDIGLYILRRKLEKALKEVAKENYILSLSNNLIVYKGMLLAPDLEKFYPDLKNEEFKTAIALFHQRYSTNTNPEWKLAQPLRMLAHNGEINTITANRNFIKIVEPIIKSSRFGTQIREILPLVDFNESDSASLDRVFELMVLAGYQPEEAISVLIPPAYEMLDLDEDERAFFLYHLLLMKPWDGPAAVVFTDGKTVGGKLDRNGLRPARYIITDDNLIVFGSEEGMIEIPESKIVSHNRLSPGEILVVNTEFGTVETNKEVLRKIALQRNLKKEIRRKLFKLSDFSTPCTFEKPEEEKLKKELMKFGFSKEDLEFIIDEMAEEAKEPVYSMGDDTPPPFMSTNPCLLFSCFKQKFAQVTNPPIDPIRERVVMSLKMRLGGKVNFLEREGKLPRRVELKSPLLTPSEFKSLKNLEFMKTATFKMEFESDLKEGLYKLFETIELEIKKGADIVILSDKDTQKPIPSLLAVSGLVNYLKKKELMHKVSIVVETGEVKNTHEIAALIAFGASAVYPHLVYKYLKTREIELNLPFETLVKNYKTAVTKGLLKIMSKMGISLISSYHLGQNFDIIGLSKEIVEEFFPNTFSPIGGMTLKDIEKEINKRLEIAEKLDEIPESGELYYRPGKEKHGFSVQVVRAILKSSKTGNFDEYLKIYDYYKENPVYIRDLLKIESDRTPIPLEELESAEEIMKQLMVPGMSVGALSKEAHEVIAEAMNRIGSKSCSGEGGEDPKRYGTIKNSKIKQVASGRFGVTPAYLSSAEEIEIKIAQGAKPGEGGHLPGKKVTPYIASLRFSVPGVTLISPPPHHDIYSIEDLAQLIYDLKLANPEAKIAVKLVAESGVGTVAAGVAKAKADVIQISGCDGGTGASPITSIKGAGLPWEIGLPETHRALSENGLRENVILRVDGGIKTGRDVIIAALLGAEEFGIGTAAMIAEGCVMDRECHTNRCPVGIATQDEALRKRFKGKVEAVINYFRFIAEDVRRFLAKMGYRSLKEITGKSGLLKPDVEKIKKFTKASELDLSYILKPSIPFERQSYPYNAVESPLNDRIVQDAEPYIEHGEPFIGRYIIKNTDRGIGIPLSNLLIRKFGKEIPKNIIKLYFEGTAGQSFGAFLSKGINLFLKGVANDYVGKGLGGGLIVITFPENFKGNPSENVIAGNTLLYGATGGALFAAGRVGERFAVRNSGAIAVVEGAGQHACEYMVRGVVAVLGKVGMNFGAGMTGGVAYVFDDEIEKKINSNYVTVKELSRKDVDFLKVLLNKHYRFTKSERAAEILENHFMFERIRKVVPIGAKEVELATIGTTGLPD</sequence>
<keyword evidence="6" id="KW-0288">FMN</keyword>
<dbReference type="Gene3D" id="3.60.20.10">
    <property type="entry name" value="Glutamine Phosphoribosylpyrophosphate, subunit 1, domain 1"/>
    <property type="match status" value="1"/>
</dbReference>
<evidence type="ECO:0000256" key="4">
    <source>
        <dbReference type="ARBA" id="ARBA00022605"/>
    </source>
</evidence>
<protein>
    <submittedName>
        <fullName evidence="16">Glutamate synthase</fullName>
    </submittedName>
</protein>
<dbReference type="PANTHER" id="PTHR11938">
    <property type="entry name" value="FAD NADPH DEHYDROGENASE/OXIDOREDUCTASE"/>
    <property type="match status" value="1"/>
</dbReference>
<dbReference type="GO" id="GO:0019676">
    <property type="term" value="P:ammonia assimilation cycle"/>
    <property type="evidence" value="ECO:0007669"/>
    <property type="project" value="TreeGrafter"/>
</dbReference>
<proteinExistence type="inferred from homology"/>
<dbReference type="Pfam" id="PF04898">
    <property type="entry name" value="Glu_syn_central"/>
    <property type="match status" value="1"/>
</dbReference>
<evidence type="ECO:0000256" key="2">
    <source>
        <dbReference type="ARBA" id="ARBA00001927"/>
    </source>
</evidence>
<keyword evidence="17" id="KW-1185">Reference proteome</keyword>
<comment type="cofactor">
    <cofactor evidence="1">
        <name>FMN</name>
        <dbReference type="ChEBI" id="CHEBI:58210"/>
    </cofactor>
</comment>
<dbReference type="PROSITE" id="PS51278">
    <property type="entry name" value="GATASE_TYPE_2"/>
    <property type="match status" value="1"/>
</dbReference>
<comment type="similarity">
    <text evidence="3">Belongs to the glutamate synthase family.</text>
</comment>
<evidence type="ECO:0000256" key="9">
    <source>
        <dbReference type="ARBA" id="ARBA00023002"/>
    </source>
</evidence>
<organism evidence="16 17">
    <name type="scientific">Desulfurobacterium indicum</name>
    <dbReference type="NCBI Taxonomy" id="1914305"/>
    <lineage>
        <taxon>Bacteria</taxon>
        <taxon>Pseudomonadati</taxon>
        <taxon>Aquificota</taxon>
        <taxon>Aquificia</taxon>
        <taxon>Desulfurobacteriales</taxon>
        <taxon>Desulfurobacteriaceae</taxon>
        <taxon>Desulfurobacterium</taxon>
    </lineage>
</organism>
<dbReference type="GO" id="GO:0015930">
    <property type="term" value="F:glutamate synthase activity"/>
    <property type="evidence" value="ECO:0007669"/>
    <property type="project" value="InterPro"/>
</dbReference>
<evidence type="ECO:0000256" key="6">
    <source>
        <dbReference type="ARBA" id="ARBA00022643"/>
    </source>
</evidence>
<dbReference type="InterPro" id="IPR017932">
    <property type="entry name" value="GATase_2_dom"/>
</dbReference>
<evidence type="ECO:0000256" key="1">
    <source>
        <dbReference type="ARBA" id="ARBA00001917"/>
    </source>
</evidence>
<dbReference type="GO" id="GO:0051538">
    <property type="term" value="F:3 iron, 4 sulfur cluster binding"/>
    <property type="evidence" value="ECO:0007669"/>
    <property type="project" value="UniProtKB-KW"/>
</dbReference>
<dbReference type="SUPFAM" id="SSF51395">
    <property type="entry name" value="FMN-linked oxidoreductases"/>
    <property type="match status" value="1"/>
</dbReference>
<dbReference type="CDD" id="cd02808">
    <property type="entry name" value="GltS_FMN"/>
    <property type="match status" value="1"/>
</dbReference>